<keyword evidence="4" id="KW-1185">Reference proteome</keyword>
<organism evidence="3 4">
    <name type="scientific">Vagococcus silagei</name>
    <dbReference type="NCBI Taxonomy" id="2508885"/>
    <lineage>
        <taxon>Bacteria</taxon>
        <taxon>Bacillati</taxon>
        <taxon>Bacillota</taxon>
        <taxon>Bacilli</taxon>
        <taxon>Lactobacillales</taxon>
        <taxon>Enterococcaceae</taxon>
        <taxon>Vagococcus</taxon>
    </lineage>
</organism>
<protein>
    <submittedName>
        <fullName evidence="3">Phosphonate ABC transporter substrate-binding protein</fullName>
    </submittedName>
</protein>
<evidence type="ECO:0000313" key="3">
    <source>
        <dbReference type="EMBL" id="THB61023.1"/>
    </source>
</evidence>
<dbReference type="OrthoDB" id="9776786at2"/>
<dbReference type="PANTHER" id="PTHR35841:SF1">
    <property type="entry name" value="PHOSPHONATES-BINDING PERIPLASMIC PROTEIN"/>
    <property type="match status" value="1"/>
</dbReference>
<name>A0A4S3B5S5_9ENTE</name>
<keyword evidence="2" id="KW-0732">Signal</keyword>
<feature type="signal peptide" evidence="2">
    <location>
        <begin position="1"/>
        <end position="19"/>
    </location>
</feature>
<reference evidence="3 4" key="1">
    <citation type="submission" date="2019-01" db="EMBL/GenBank/DDBJ databases">
        <title>Vagococcus silagei sp. nov. isolated from brewer's grain.</title>
        <authorList>
            <person name="Guu J.-R."/>
        </authorList>
    </citation>
    <scope>NUCLEOTIDE SEQUENCE [LARGE SCALE GENOMIC DNA]</scope>
    <source>
        <strain evidence="3 4">2B-2</strain>
    </source>
</reference>
<evidence type="ECO:0000256" key="1">
    <source>
        <dbReference type="SAM" id="MobiDB-lite"/>
    </source>
</evidence>
<dbReference type="SUPFAM" id="SSF53850">
    <property type="entry name" value="Periplasmic binding protein-like II"/>
    <property type="match status" value="1"/>
</dbReference>
<evidence type="ECO:0000313" key="4">
    <source>
        <dbReference type="Proteomes" id="UP000310506"/>
    </source>
</evidence>
<comment type="caution">
    <text evidence="3">The sequence shown here is derived from an EMBL/GenBank/DDBJ whole genome shotgun (WGS) entry which is preliminary data.</text>
</comment>
<evidence type="ECO:0000256" key="2">
    <source>
        <dbReference type="SAM" id="SignalP"/>
    </source>
</evidence>
<dbReference type="PROSITE" id="PS51257">
    <property type="entry name" value="PROKAR_LIPOPROTEIN"/>
    <property type="match status" value="1"/>
</dbReference>
<dbReference type="Pfam" id="PF12974">
    <property type="entry name" value="Phosphonate-bd"/>
    <property type="match status" value="1"/>
</dbReference>
<proteinExistence type="predicted"/>
<sequence>MKKMLLGVGVTLSALTLLAGCAGGDSKKDEKGDSKSGKSVDELSIMFVPSKNPDDIVTATEPLGKLMKEEMKKEGYDVKDVKISVGTNYEAVGEALSSGTADVGFGVPGGTYALYQNDTDVLLTATRAGLNKDSENPKDWNDGKPTEATDKQATSYRSLILAGPSAKGKELTEKVNAGEKLTWEDLGSAKWGLASTTSSAGYIYPSLWLNDNVKKNISDIKTTVQNDSYGSGFARLASGQIDVMPVYADARRDFEEAWKTEYGQKDIWNEVSVIGVTPAIYNDAVLVSKNSDKMDDAMREALQKALINMAKTEEGKKVIAVYTHEGYQKATNDDYASEIKAQELIKKASN</sequence>
<dbReference type="PANTHER" id="PTHR35841">
    <property type="entry name" value="PHOSPHONATES-BINDING PERIPLASMIC PROTEIN"/>
    <property type="match status" value="1"/>
</dbReference>
<feature type="chain" id="PRO_5039253926" evidence="2">
    <location>
        <begin position="20"/>
        <end position="350"/>
    </location>
</feature>
<dbReference type="RefSeq" id="WP_136137268.1">
    <property type="nucleotide sequence ID" value="NZ_SDGV01000017.1"/>
</dbReference>
<feature type="region of interest" description="Disordered" evidence="1">
    <location>
        <begin position="131"/>
        <end position="154"/>
    </location>
</feature>
<gene>
    <name evidence="3" type="ORF">ESZ54_07535</name>
</gene>
<feature type="compositionally biased region" description="Basic and acidic residues" evidence="1">
    <location>
        <begin position="131"/>
        <end position="150"/>
    </location>
</feature>
<dbReference type="Proteomes" id="UP000310506">
    <property type="component" value="Unassembled WGS sequence"/>
</dbReference>
<accession>A0A4S3B5S5</accession>
<dbReference type="EMBL" id="SDGV01000017">
    <property type="protein sequence ID" value="THB61023.1"/>
    <property type="molecule type" value="Genomic_DNA"/>
</dbReference>
<dbReference type="Gene3D" id="3.40.190.10">
    <property type="entry name" value="Periplasmic binding protein-like II"/>
    <property type="match status" value="2"/>
</dbReference>
<dbReference type="AlphaFoldDB" id="A0A4S3B5S5"/>